<dbReference type="Gene3D" id="3.30.565.10">
    <property type="entry name" value="Histidine kinase-like ATPase, C-terminal domain"/>
    <property type="match status" value="1"/>
</dbReference>
<comment type="caution">
    <text evidence="9">The sequence shown here is derived from an EMBL/GenBank/DDBJ whole genome shotgun (WGS) entry which is preliminary data.</text>
</comment>
<dbReference type="Gene3D" id="1.10.287.130">
    <property type="match status" value="1"/>
</dbReference>
<evidence type="ECO:0000256" key="6">
    <source>
        <dbReference type="ARBA" id="ARBA00023012"/>
    </source>
</evidence>
<dbReference type="InterPro" id="IPR005467">
    <property type="entry name" value="His_kinase_dom"/>
</dbReference>
<dbReference type="Pfam" id="PF00512">
    <property type="entry name" value="HisKA"/>
    <property type="match status" value="1"/>
</dbReference>
<dbReference type="GO" id="GO:0004721">
    <property type="term" value="F:phosphoprotein phosphatase activity"/>
    <property type="evidence" value="ECO:0007669"/>
    <property type="project" value="TreeGrafter"/>
</dbReference>
<evidence type="ECO:0000256" key="1">
    <source>
        <dbReference type="ARBA" id="ARBA00000085"/>
    </source>
</evidence>
<keyword evidence="5 9" id="KW-0418">Kinase</keyword>
<dbReference type="PANTHER" id="PTHR45453:SF1">
    <property type="entry name" value="PHOSPHATE REGULON SENSOR PROTEIN PHOR"/>
    <property type="match status" value="1"/>
</dbReference>
<evidence type="ECO:0000256" key="5">
    <source>
        <dbReference type="ARBA" id="ARBA00022777"/>
    </source>
</evidence>
<dbReference type="CDD" id="cd00082">
    <property type="entry name" value="HisKA"/>
    <property type="match status" value="1"/>
</dbReference>
<dbReference type="InterPro" id="IPR004358">
    <property type="entry name" value="Sig_transdc_His_kin-like_C"/>
</dbReference>
<dbReference type="PROSITE" id="PS50109">
    <property type="entry name" value="HIS_KIN"/>
    <property type="match status" value="1"/>
</dbReference>
<dbReference type="SUPFAM" id="SSF55874">
    <property type="entry name" value="ATPase domain of HSP90 chaperone/DNA topoisomerase II/histidine kinase"/>
    <property type="match status" value="1"/>
</dbReference>
<dbReference type="InterPro" id="IPR036097">
    <property type="entry name" value="HisK_dim/P_sf"/>
</dbReference>
<accession>A0A9D7XUW5</accession>
<keyword evidence="7" id="KW-0472">Membrane</keyword>
<evidence type="ECO:0000259" key="8">
    <source>
        <dbReference type="PROSITE" id="PS50109"/>
    </source>
</evidence>
<dbReference type="InterPro" id="IPR003661">
    <property type="entry name" value="HisK_dim/P_dom"/>
</dbReference>
<evidence type="ECO:0000256" key="7">
    <source>
        <dbReference type="SAM" id="Phobius"/>
    </source>
</evidence>
<dbReference type="InterPro" id="IPR036890">
    <property type="entry name" value="HATPase_C_sf"/>
</dbReference>
<dbReference type="SUPFAM" id="SSF47384">
    <property type="entry name" value="Homodimeric domain of signal transducing histidine kinase"/>
    <property type="match status" value="1"/>
</dbReference>
<organism evidence="9 10">
    <name type="scientific">Candidatus Opimibacter skivensis</name>
    <dbReference type="NCBI Taxonomy" id="2982028"/>
    <lineage>
        <taxon>Bacteria</taxon>
        <taxon>Pseudomonadati</taxon>
        <taxon>Bacteroidota</taxon>
        <taxon>Saprospiria</taxon>
        <taxon>Saprospirales</taxon>
        <taxon>Saprospiraceae</taxon>
        <taxon>Candidatus Opimibacter</taxon>
    </lineage>
</organism>
<dbReference type="Proteomes" id="UP000808337">
    <property type="component" value="Unassembled WGS sequence"/>
</dbReference>
<dbReference type="PANTHER" id="PTHR45453">
    <property type="entry name" value="PHOSPHATE REGULON SENSOR PROTEIN PHOR"/>
    <property type="match status" value="1"/>
</dbReference>
<dbReference type="InterPro" id="IPR003594">
    <property type="entry name" value="HATPase_dom"/>
</dbReference>
<dbReference type="InterPro" id="IPR050351">
    <property type="entry name" value="BphY/WalK/GraS-like"/>
</dbReference>
<evidence type="ECO:0000313" key="9">
    <source>
        <dbReference type="EMBL" id="MBK9985393.1"/>
    </source>
</evidence>
<keyword evidence="7" id="KW-1133">Transmembrane helix</keyword>
<dbReference type="GO" id="GO:0005886">
    <property type="term" value="C:plasma membrane"/>
    <property type="evidence" value="ECO:0007669"/>
    <property type="project" value="TreeGrafter"/>
</dbReference>
<evidence type="ECO:0000256" key="3">
    <source>
        <dbReference type="ARBA" id="ARBA00022553"/>
    </source>
</evidence>
<dbReference type="GO" id="GO:0016036">
    <property type="term" value="P:cellular response to phosphate starvation"/>
    <property type="evidence" value="ECO:0007669"/>
    <property type="project" value="TreeGrafter"/>
</dbReference>
<evidence type="ECO:0000256" key="4">
    <source>
        <dbReference type="ARBA" id="ARBA00022679"/>
    </source>
</evidence>
<dbReference type="Pfam" id="PF02518">
    <property type="entry name" value="HATPase_c"/>
    <property type="match status" value="1"/>
</dbReference>
<reference evidence="9 10" key="1">
    <citation type="submission" date="2020-10" db="EMBL/GenBank/DDBJ databases">
        <title>Connecting structure to function with the recovery of over 1000 high-quality activated sludge metagenome-assembled genomes encoding full-length rRNA genes using long-read sequencing.</title>
        <authorList>
            <person name="Singleton C.M."/>
            <person name="Petriglieri F."/>
            <person name="Kristensen J.M."/>
            <person name="Kirkegaard R.H."/>
            <person name="Michaelsen T.Y."/>
            <person name="Andersen M.H."/>
            <person name="Karst S.M."/>
            <person name="Dueholm M.S."/>
            <person name="Nielsen P.H."/>
            <person name="Albertsen M."/>
        </authorList>
    </citation>
    <scope>NUCLEOTIDE SEQUENCE [LARGE SCALE GENOMIC DNA]</scope>
    <source>
        <strain evidence="9">Ribe_18-Q3-R11-54_MAXAC.273</strain>
    </source>
</reference>
<dbReference type="FunFam" id="3.30.565.10:FF:000006">
    <property type="entry name" value="Sensor histidine kinase WalK"/>
    <property type="match status" value="1"/>
</dbReference>
<keyword evidence="6" id="KW-0902">Two-component regulatory system</keyword>
<gene>
    <name evidence="9" type="ORF">IPP15_24140</name>
</gene>
<dbReference type="SMART" id="SM00387">
    <property type="entry name" value="HATPase_c"/>
    <property type="match status" value="1"/>
</dbReference>
<feature type="transmembrane region" description="Helical" evidence="7">
    <location>
        <begin position="12"/>
        <end position="29"/>
    </location>
</feature>
<dbReference type="GO" id="GO:0000155">
    <property type="term" value="F:phosphorelay sensor kinase activity"/>
    <property type="evidence" value="ECO:0007669"/>
    <property type="project" value="InterPro"/>
</dbReference>
<keyword evidence="4" id="KW-0808">Transferase</keyword>
<evidence type="ECO:0000256" key="2">
    <source>
        <dbReference type="ARBA" id="ARBA00012438"/>
    </source>
</evidence>
<comment type="catalytic activity">
    <reaction evidence="1">
        <text>ATP + protein L-histidine = ADP + protein N-phospho-L-histidine.</text>
        <dbReference type="EC" id="2.7.13.3"/>
    </reaction>
</comment>
<dbReference type="EMBL" id="JADKGY010000035">
    <property type="protein sequence ID" value="MBK9985393.1"/>
    <property type="molecule type" value="Genomic_DNA"/>
</dbReference>
<dbReference type="PRINTS" id="PR00344">
    <property type="entry name" value="BCTRLSENSOR"/>
</dbReference>
<dbReference type="EC" id="2.7.13.3" evidence="2"/>
<proteinExistence type="predicted"/>
<protein>
    <recommendedName>
        <fullName evidence="2">histidine kinase</fullName>
        <ecNumber evidence="2">2.7.13.3</ecNumber>
    </recommendedName>
</protein>
<dbReference type="SMART" id="SM00388">
    <property type="entry name" value="HisKA"/>
    <property type="match status" value="1"/>
</dbReference>
<sequence length="459" mass="52336">MRNSPDISLARFLMIVSMVLLGILEYLWLHNEYMNKYRDMETKINHVMFSTVRDVEDSLLFSKLASKEFMTMDDSDRAIRITINTDDSVALRRANGEERVMAKDGFRIGPHREMRGMLLRHLSEDTSFNDAPCNSMSNMVMSHIRFTDSTGEFAGYDLVSWQGEDTVVKGLMSHPQIDAFGGKKIALTNPNYKADIFQGILPHLSFALFLWLMVGTAFYYIWKNLRTQMRLNALRDEFVSNITHELKTPITTVGVALESLNMSDNLNSSNSRRYLDICQSELKRLSMLVERILHNHAPQIHYEKIDIQQVLDDVMHHMKVQFDNKHATIKVSQHGEGFVVNGDKSHMSGVLYNLLENALKYSTGNPYITVDLGRENGSVKVSVQDNGIGIDPEYHDKIFDKLYRVPQHNRHDVKGHGLGLSYVADVVRKHNGRIDLESEVGKGAKFSMTLPAWDASTMN</sequence>
<evidence type="ECO:0000313" key="10">
    <source>
        <dbReference type="Proteomes" id="UP000808337"/>
    </source>
</evidence>
<dbReference type="AlphaFoldDB" id="A0A9D7XUW5"/>
<name>A0A9D7XUW5_9BACT</name>
<keyword evidence="3" id="KW-0597">Phosphoprotein</keyword>
<dbReference type="CDD" id="cd00075">
    <property type="entry name" value="HATPase"/>
    <property type="match status" value="1"/>
</dbReference>
<feature type="transmembrane region" description="Helical" evidence="7">
    <location>
        <begin position="200"/>
        <end position="222"/>
    </location>
</feature>
<feature type="domain" description="Histidine kinase" evidence="8">
    <location>
        <begin position="241"/>
        <end position="454"/>
    </location>
</feature>
<keyword evidence="7" id="KW-0812">Transmembrane</keyword>